<dbReference type="InterPro" id="IPR006158">
    <property type="entry name" value="Cobalamin-bd"/>
</dbReference>
<dbReference type="InterPro" id="IPR036724">
    <property type="entry name" value="Cobalamin-bd_sf"/>
</dbReference>
<dbReference type="GO" id="GO:0046872">
    <property type="term" value="F:metal ion binding"/>
    <property type="evidence" value="ECO:0007669"/>
    <property type="project" value="InterPro"/>
</dbReference>
<dbReference type="Pfam" id="PF02310">
    <property type="entry name" value="B12-binding"/>
    <property type="match status" value="1"/>
</dbReference>
<dbReference type="Pfam" id="PF02607">
    <property type="entry name" value="B12-binding_2"/>
    <property type="match status" value="1"/>
</dbReference>
<dbReference type="InterPro" id="IPR050554">
    <property type="entry name" value="Met_Synthase/Corrinoid"/>
</dbReference>
<dbReference type="PANTHER" id="PTHR45833">
    <property type="entry name" value="METHIONINE SYNTHASE"/>
    <property type="match status" value="1"/>
</dbReference>
<evidence type="ECO:0000259" key="1">
    <source>
        <dbReference type="PROSITE" id="PS51332"/>
    </source>
</evidence>
<proteinExistence type="predicted"/>
<name>A0A4Y4CY41_ZOORA</name>
<dbReference type="GO" id="GO:0031419">
    <property type="term" value="F:cobalamin binding"/>
    <property type="evidence" value="ECO:0007669"/>
    <property type="project" value="InterPro"/>
</dbReference>
<reference evidence="3 4" key="1">
    <citation type="submission" date="2019-06" db="EMBL/GenBank/DDBJ databases">
        <title>Whole genome shotgun sequence of Zoogloea ramigera NBRC 15342.</title>
        <authorList>
            <person name="Hosoyama A."/>
            <person name="Uohara A."/>
            <person name="Ohji S."/>
            <person name="Ichikawa N."/>
        </authorList>
    </citation>
    <scope>NUCLEOTIDE SEQUENCE [LARGE SCALE GENOMIC DNA]</scope>
    <source>
        <strain evidence="3 4">NBRC 15342</strain>
    </source>
</reference>
<dbReference type="Proteomes" id="UP000318422">
    <property type="component" value="Unassembled WGS sequence"/>
</dbReference>
<dbReference type="PROSITE" id="PS51332">
    <property type="entry name" value="B12_BINDING"/>
    <property type="match status" value="1"/>
</dbReference>
<dbReference type="Gene3D" id="1.10.1240.10">
    <property type="entry name" value="Methionine synthase domain"/>
    <property type="match status" value="1"/>
</dbReference>
<feature type="domain" description="B12-binding N-terminal" evidence="2">
    <location>
        <begin position="1"/>
        <end position="88"/>
    </location>
</feature>
<evidence type="ECO:0000259" key="2">
    <source>
        <dbReference type="PROSITE" id="PS51337"/>
    </source>
</evidence>
<dbReference type="PROSITE" id="PS51337">
    <property type="entry name" value="B12_BINDING_NTER"/>
    <property type="match status" value="1"/>
</dbReference>
<dbReference type="PANTHER" id="PTHR45833:SF2">
    <property type="entry name" value="BIFUNCTIONAL HOMOCYSTEINE S-METHYLTRANSFERASE_5,10-METHYLENETETRAHYDROFOLATE REDUCTASE"/>
    <property type="match status" value="1"/>
</dbReference>
<dbReference type="RefSeq" id="WP_141353923.1">
    <property type="nucleotide sequence ID" value="NZ_BJNV01000061.1"/>
</dbReference>
<protein>
    <recommendedName>
        <fullName evidence="5">Cobalamin-binding protein</fullName>
    </recommendedName>
</protein>
<dbReference type="OrthoDB" id="9800334at2"/>
<dbReference type="GO" id="GO:0008705">
    <property type="term" value="F:methionine synthase activity"/>
    <property type="evidence" value="ECO:0007669"/>
    <property type="project" value="TreeGrafter"/>
</dbReference>
<organism evidence="3 4">
    <name type="scientific">Zoogloea ramigera</name>
    <dbReference type="NCBI Taxonomy" id="350"/>
    <lineage>
        <taxon>Bacteria</taxon>
        <taxon>Pseudomonadati</taxon>
        <taxon>Pseudomonadota</taxon>
        <taxon>Betaproteobacteria</taxon>
        <taxon>Rhodocyclales</taxon>
        <taxon>Zoogloeaceae</taxon>
        <taxon>Zoogloea</taxon>
    </lineage>
</organism>
<dbReference type="Gene3D" id="3.40.50.280">
    <property type="entry name" value="Cobalamin-binding domain"/>
    <property type="match status" value="1"/>
</dbReference>
<dbReference type="EMBL" id="BJNV01000061">
    <property type="protein sequence ID" value="GEC97022.1"/>
    <property type="molecule type" value="Genomic_DNA"/>
</dbReference>
<comment type="caution">
    <text evidence="3">The sequence shown here is derived from an EMBL/GenBank/DDBJ whole genome shotgun (WGS) entry which is preliminary data.</text>
</comment>
<dbReference type="AlphaFoldDB" id="A0A4Y4CY41"/>
<accession>A0A4Y4CY41</accession>
<dbReference type="InterPro" id="IPR036594">
    <property type="entry name" value="Meth_synthase_dom"/>
</dbReference>
<feature type="domain" description="B12-binding" evidence="1">
    <location>
        <begin position="86"/>
        <end position="211"/>
    </location>
</feature>
<dbReference type="SUPFAM" id="SSF47644">
    <property type="entry name" value="Methionine synthase domain"/>
    <property type="match status" value="1"/>
</dbReference>
<gene>
    <name evidence="3" type="ORF">ZRA01_30950</name>
</gene>
<dbReference type="GO" id="GO:0005829">
    <property type="term" value="C:cytosol"/>
    <property type="evidence" value="ECO:0007669"/>
    <property type="project" value="TreeGrafter"/>
</dbReference>
<keyword evidence="4" id="KW-1185">Reference proteome</keyword>
<evidence type="ECO:0000313" key="3">
    <source>
        <dbReference type="EMBL" id="GEC97022.1"/>
    </source>
</evidence>
<dbReference type="SUPFAM" id="SSF52242">
    <property type="entry name" value="Cobalamin (vitamin B12)-binding domain"/>
    <property type="match status" value="1"/>
</dbReference>
<dbReference type="SMART" id="SM01018">
    <property type="entry name" value="B12-binding_2"/>
    <property type="match status" value="1"/>
</dbReference>
<evidence type="ECO:0008006" key="5">
    <source>
        <dbReference type="Google" id="ProtNLM"/>
    </source>
</evidence>
<dbReference type="InterPro" id="IPR003759">
    <property type="entry name" value="Cbl-bd_cap"/>
</dbReference>
<sequence>MNDQVNAFRALLETLDRVGAENAVNQALATLTPIQVIDRIVVPALEEIGRAWESGEVALSQVYMSGRICEALVEAVLPPSDPDRKHQPRSAIVTLSDFHMMGKRIVYSHMRASGFELFDYGRMDVDELVDRVLADKIRVLMISVLMLPSALKVADVCRRLKEAGLAVRVIVGGAPFLFDENLWREVGADAMGRNAAEAVTLVSEWMEEMEA</sequence>
<evidence type="ECO:0000313" key="4">
    <source>
        <dbReference type="Proteomes" id="UP000318422"/>
    </source>
</evidence>